<dbReference type="EC" id="2.1.3.3" evidence="2 6"/>
<dbReference type="EMBL" id="CP003423">
    <property type="protein sequence ID" value="AFH42408.1"/>
    <property type="molecule type" value="Genomic_DNA"/>
</dbReference>
<feature type="domain" description="Aspartate/ornithine carbamoyltransferase carbamoyl-P binding" evidence="8">
    <location>
        <begin position="16"/>
        <end position="156"/>
    </location>
</feature>
<dbReference type="PROSITE" id="PS00097">
    <property type="entry name" value="CARBAMOYLTRANSFERASE"/>
    <property type="match status" value="1"/>
</dbReference>
<dbReference type="FunFam" id="3.40.50.1370:FF:000008">
    <property type="entry name" value="Ornithine carbamoyltransferase"/>
    <property type="match status" value="1"/>
</dbReference>
<dbReference type="GO" id="GO:0042450">
    <property type="term" value="P:L-arginine biosynthetic process via ornithine"/>
    <property type="evidence" value="ECO:0007669"/>
    <property type="project" value="UniProtKB-UniRule"/>
</dbReference>
<dbReference type="KEGG" id="ffo:FFONT_0418"/>
<name>I0A0A1_FERFK</name>
<evidence type="ECO:0000256" key="1">
    <source>
        <dbReference type="ARBA" id="ARBA00007805"/>
    </source>
</evidence>
<feature type="binding site" evidence="5">
    <location>
        <position position="307"/>
    </location>
    <ligand>
        <name>carbamoyl phosphate</name>
        <dbReference type="ChEBI" id="CHEBI:58228"/>
    </ligand>
</feature>
<feature type="binding site" evidence="5">
    <location>
        <begin position="65"/>
        <end position="68"/>
    </location>
    <ligand>
        <name>carbamoyl phosphate</name>
        <dbReference type="ChEBI" id="CHEBI:58228"/>
    </ligand>
</feature>
<dbReference type="Pfam" id="PF02729">
    <property type="entry name" value="OTCace_N"/>
    <property type="match status" value="1"/>
</dbReference>
<dbReference type="NCBIfam" id="NF001986">
    <property type="entry name" value="PRK00779.1"/>
    <property type="match status" value="1"/>
</dbReference>
<dbReference type="GO" id="GO:0004585">
    <property type="term" value="F:ornithine carbamoyltransferase activity"/>
    <property type="evidence" value="ECO:0007669"/>
    <property type="project" value="UniProtKB-UniRule"/>
</dbReference>
<comment type="caution">
    <text evidence="5">Lacks conserved residue(s) required for the propagation of feature annotation.</text>
</comment>
<evidence type="ECO:0000313" key="9">
    <source>
        <dbReference type="EMBL" id="AFH42408.1"/>
    </source>
</evidence>
<dbReference type="AlphaFoldDB" id="I0A0A1"/>
<dbReference type="STRING" id="1163730.FFONT_0418"/>
<gene>
    <name evidence="9" type="ordered locus">FFONT_0418</name>
</gene>
<dbReference type="PANTHER" id="PTHR45753">
    <property type="entry name" value="ORNITHINE CARBAMOYLTRANSFERASE, MITOCHONDRIAL"/>
    <property type="match status" value="1"/>
</dbReference>
<dbReference type="eggNOG" id="arCOG00912">
    <property type="taxonomic scope" value="Archaea"/>
</dbReference>
<evidence type="ECO:0000256" key="2">
    <source>
        <dbReference type="ARBA" id="ARBA00013007"/>
    </source>
</evidence>
<dbReference type="Pfam" id="PF00185">
    <property type="entry name" value="OTCace"/>
    <property type="match status" value="1"/>
</dbReference>
<keyword evidence="10" id="KW-1185">Reference proteome</keyword>
<dbReference type="InterPro" id="IPR036901">
    <property type="entry name" value="Asp/Orn_carbamoylTrfase_sf"/>
</dbReference>
<evidence type="ECO:0000256" key="5">
    <source>
        <dbReference type="HAMAP-Rule" id="MF_01109"/>
    </source>
</evidence>
<dbReference type="NCBIfam" id="TIGR00658">
    <property type="entry name" value="orni_carb_tr"/>
    <property type="match status" value="1"/>
</dbReference>
<dbReference type="InterPro" id="IPR006132">
    <property type="entry name" value="Asp/Orn_carbamoyltranf_P-bd"/>
</dbReference>
<feature type="binding site" evidence="5">
    <location>
        <begin position="279"/>
        <end position="280"/>
    </location>
    <ligand>
        <name>carbamoyl phosphate</name>
        <dbReference type="ChEBI" id="CHEBI:58228"/>
    </ligand>
</feature>
<feature type="binding site" evidence="5">
    <location>
        <position position="174"/>
    </location>
    <ligand>
        <name>L-ornithine</name>
        <dbReference type="ChEBI" id="CHEBI:46911"/>
    </ligand>
</feature>
<dbReference type="GO" id="GO:0019240">
    <property type="term" value="P:citrulline biosynthetic process"/>
    <property type="evidence" value="ECO:0007669"/>
    <property type="project" value="TreeGrafter"/>
</dbReference>
<keyword evidence="3 5" id="KW-0808">Transferase</keyword>
<feature type="binding site" evidence="5">
    <location>
        <position position="92"/>
    </location>
    <ligand>
        <name>carbamoyl phosphate</name>
        <dbReference type="ChEBI" id="CHEBI:58228"/>
    </ligand>
</feature>
<evidence type="ECO:0000256" key="4">
    <source>
        <dbReference type="ARBA" id="ARBA00048772"/>
    </source>
</evidence>
<dbReference type="PANTHER" id="PTHR45753:SF3">
    <property type="entry name" value="ORNITHINE TRANSCARBAMYLASE, MITOCHONDRIAL"/>
    <property type="match status" value="1"/>
</dbReference>
<dbReference type="GO" id="GO:0005737">
    <property type="term" value="C:cytoplasm"/>
    <property type="evidence" value="ECO:0007669"/>
    <property type="project" value="UniProtKB-SubCell"/>
</dbReference>
<dbReference type="PRINTS" id="PR00100">
    <property type="entry name" value="AOTCASE"/>
</dbReference>
<comment type="subcellular location">
    <subcellularLocation>
        <location evidence="5">Cytoplasm</location>
    </subcellularLocation>
</comment>
<feature type="domain" description="Aspartate/ornithine carbamoyltransferase Asp/Orn-binding" evidence="7">
    <location>
        <begin position="162"/>
        <end position="317"/>
    </location>
</feature>
<comment type="catalytic activity">
    <reaction evidence="4 5">
        <text>carbamoyl phosphate + L-ornithine = L-citrulline + phosphate + H(+)</text>
        <dbReference type="Rhea" id="RHEA:19513"/>
        <dbReference type="ChEBI" id="CHEBI:15378"/>
        <dbReference type="ChEBI" id="CHEBI:43474"/>
        <dbReference type="ChEBI" id="CHEBI:46911"/>
        <dbReference type="ChEBI" id="CHEBI:57743"/>
        <dbReference type="ChEBI" id="CHEBI:58228"/>
        <dbReference type="EC" id="2.1.3.3"/>
    </reaction>
</comment>
<feature type="binding site" evidence="5">
    <location>
        <begin position="143"/>
        <end position="146"/>
    </location>
    <ligand>
        <name>carbamoyl phosphate</name>
        <dbReference type="ChEBI" id="CHEBI:58228"/>
    </ligand>
</feature>
<dbReference type="FunCoup" id="I0A0A1">
    <property type="interactions" value="132"/>
</dbReference>
<feature type="binding site" evidence="5">
    <location>
        <position position="116"/>
    </location>
    <ligand>
        <name>carbamoyl phosphate</name>
        <dbReference type="ChEBI" id="CHEBI:58228"/>
    </ligand>
</feature>
<evidence type="ECO:0000259" key="8">
    <source>
        <dbReference type="Pfam" id="PF02729"/>
    </source>
</evidence>
<proteinExistence type="inferred from homology"/>
<keyword evidence="5" id="KW-0963">Cytoplasm</keyword>
<dbReference type="InterPro" id="IPR024904">
    <property type="entry name" value="OTCase_ArgI"/>
</dbReference>
<dbReference type="PRINTS" id="PR00102">
    <property type="entry name" value="OTCASE"/>
</dbReference>
<reference evidence="9 10" key="2">
    <citation type="journal article" date="2014" name="Extremophiles">
        <title>Analysis of the complete genome of Fervidococcus fontis confirms the distinct phylogenetic position of the order Fervidicoccales and suggests its environmental function.</title>
        <authorList>
            <person name="Lebedinsky A.V."/>
            <person name="Mardanov A.V."/>
            <person name="Kublanov I.V."/>
            <person name="Gumerov V.M."/>
            <person name="Beletsky A.V."/>
            <person name="Perevalova A.A."/>
            <person name="Bidzhieva S.Kh."/>
            <person name="Bonch-Osmolovskaya E.A."/>
            <person name="Skryabin K.G."/>
            <person name="Ravin N.V."/>
        </authorList>
    </citation>
    <scope>NUCLEOTIDE SEQUENCE [LARGE SCALE GENOMIC DNA]</scope>
    <source>
        <strain evidence="10">DSM 19380 / VKM B-2539 / Kam940</strain>
    </source>
</reference>
<dbReference type="InterPro" id="IPR002292">
    <property type="entry name" value="Orn/put_carbamltrans"/>
</dbReference>
<dbReference type="InterPro" id="IPR006130">
    <property type="entry name" value="Asp/Orn_carbamoylTrfase"/>
</dbReference>
<accession>I0A0A1</accession>
<dbReference type="HOGENOM" id="CLU_043846_3_2_2"/>
<sequence>MKDMFDFSKIKNFRGRDFITTRAFSREEIDYLIDLAVELKQLRELEIEFLPLRGKTIGMLFRKPSTRTRSSFEVGIAELGGIPFYFRPDEMQLTRGEPVKDTARVLDRYLKGFVIRTFGQDEVEEFAKYMKVPVINALTDLEHPCQVLADLMTIREKKGKWDGLRVVYTGDIWNVAHSLIVEAPRHGMDFIIAVPKGYEPNEEIWKFAEQEARKRGTRLEIVHDLNEAVKGADVVIANTWWSMGKPEQEKDKRKEDFKPFTVTPSHMELAKPDVIFMHCLPAYRGNEMTEEVIEGKWSVVFDEAENRLHTEKAVLTAVIP</sequence>
<dbReference type="Gene3D" id="3.40.50.1370">
    <property type="entry name" value="Aspartate/ornithine carbamoyltransferase"/>
    <property type="match status" value="2"/>
</dbReference>
<comment type="similarity">
    <text evidence="1 5">Belongs to the aspartate/ornithine carbamoyltransferase superfamily. OTCase family.</text>
</comment>
<dbReference type="Proteomes" id="UP000007391">
    <property type="component" value="Chromosome"/>
</dbReference>
<dbReference type="SUPFAM" id="SSF53671">
    <property type="entry name" value="Aspartate/ornithine carbamoyltransferase"/>
    <property type="match status" value="1"/>
</dbReference>
<protein>
    <recommendedName>
        <fullName evidence="2 6">Ornithine carbamoyltransferase</fullName>
        <ecNumber evidence="2 6">2.1.3.3</ecNumber>
    </recommendedName>
</protein>
<evidence type="ECO:0000256" key="6">
    <source>
        <dbReference type="NCBIfam" id="TIGR00658"/>
    </source>
</evidence>
<organism evidence="9 10">
    <name type="scientific">Fervidicoccus fontis (strain DSM 19380 / JCM 18336 / VKM B-2539 / Kam940)</name>
    <dbReference type="NCBI Taxonomy" id="1163730"/>
    <lineage>
        <taxon>Archaea</taxon>
        <taxon>Thermoproteota</taxon>
        <taxon>Thermoprotei</taxon>
        <taxon>Fervidicoccales</taxon>
        <taxon>Fervidicoccaceae</taxon>
        <taxon>Fervidicoccus</taxon>
    </lineage>
</organism>
<dbReference type="HAMAP" id="MF_01109">
    <property type="entry name" value="OTCase"/>
    <property type="match status" value="1"/>
</dbReference>
<evidence type="ECO:0000256" key="3">
    <source>
        <dbReference type="ARBA" id="ARBA00022679"/>
    </source>
</evidence>
<evidence type="ECO:0000313" key="10">
    <source>
        <dbReference type="Proteomes" id="UP000007391"/>
    </source>
</evidence>
<feature type="binding site" evidence="5">
    <location>
        <begin position="242"/>
        <end position="243"/>
    </location>
    <ligand>
        <name>L-ornithine</name>
        <dbReference type="ChEBI" id="CHEBI:46911"/>
    </ligand>
</feature>
<evidence type="ECO:0000259" key="7">
    <source>
        <dbReference type="Pfam" id="PF00185"/>
    </source>
</evidence>
<dbReference type="InterPro" id="IPR006131">
    <property type="entry name" value="Asp_carbamoyltransf_Asp/Orn-bd"/>
</dbReference>
<dbReference type="GO" id="GO:0016597">
    <property type="term" value="F:amino acid binding"/>
    <property type="evidence" value="ECO:0007669"/>
    <property type="project" value="InterPro"/>
</dbReference>
<reference evidence="10" key="1">
    <citation type="submission" date="2012-03" db="EMBL/GenBank/DDBJ databases">
        <title>Fervidicoccus fontis complete genome analysis confirms its distinct phylogenetic position and predicts its environmental function.</title>
        <authorList>
            <person name="Lebedinsky A.V."/>
            <person name="Mardanov A.V."/>
            <person name="Gumerov V.M."/>
            <person name="Beletsky A.V."/>
            <person name="Kublanov I.V."/>
            <person name="Perevalova A.A."/>
            <person name="Bonch-Osmolovskaya E.A."/>
            <person name="Ravin N.V."/>
            <person name="Skryabin K.G."/>
        </authorList>
    </citation>
    <scope>NUCLEOTIDE SEQUENCE [LARGE SCALE GENOMIC DNA]</scope>
    <source>
        <strain evidence="10">DSM 19380 / VKM B-2539 / Kam940</strain>
    </source>
</reference>
<dbReference type="InParanoid" id="I0A0A1"/>